<dbReference type="InterPro" id="IPR020900">
    <property type="entry name" value="Arg_repress_DNA-bd"/>
</dbReference>
<dbReference type="SUPFAM" id="SSF55252">
    <property type="entry name" value="C-terminal domain of arginine repressor"/>
    <property type="match status" value="1"/>
</dbReference>
<dbReference type="UniPathway" id="UPA00068"/>
<evidence type="ECO:0000256" key="2">
    <source>
        <dbReference type="ARBA" id="ARBA00008316"/>
    </source>
</evidence>
<keyword evidence="6 7" id="KW-0804">Transcription</keyword>
<proteinExistence type="inferred from homology"/>
<dbReference type="PANTHER" id="PTHR34471">
    <property type="entry name" value="ARGININE REPRESSOR"/>
    <property type="match status" value="1"/>
</dbReference>
<dbReference type="OrthoDB" id="9807089at2"/>
<keyword evidence="7" id="KW-0055">Arginine biosynthesis</keyword>
<keyword evidence="7" id="KW-0678">Repressor</keyword>
<evidence type="ECO:0000259" key="8">
    <source>
        <dbReference type="Pfam" id="PF01316"/>
    </source>
</evidence>
<evidence type="ECO:0000313" key="11">
    <source>
        <dbReference type="Proteomes" id="UP000031339"/>
    </source>
</evidence>
<feature type="domain" description="Arginine repressor C-terminal" evidence="9">
    <location>
        <begin position="81"/>
        <end position="146"/>
    </location>
</feature>
<dbReference type="Pfam" id="PF01316">
    <property type="entry name" value="Arg_repressor"/>
    <property type="match status" value="1"/>
</dbReference>
<dbReference type="Proteomes" id="UP000031339">
    <property type="component" value="Unassembled WGS sequence"/>
</dbReference>
<dbReference type="STRING" id="862969.SCI_0599"/>
<comment type="subcellular location">
    <subcellularLocation>
        <location evidence="1 7">Cytoplasm</location>
    </subcellularLocation>
</comment>
<evidence type="ECO:0000259" key="9">
    <source>
        <dbReference type="Pfam" id="PF02863"/>
    </source>
</evidence>
<dbReference type="PRINTS" id="PR01467">
    <property type="entry name" value="ARGREPRESSOR"/>
</dbReference>
<evidence type="ECO:0000256" key="4">
    <source>
        <dbReference type="ARBA" id="ARBA00023015"/>
    </source>
</evidence>
<accession>A0A0C1HLX5</accession>
<dbReference type="GO" id="GO:0006526">
    <property type="term" value="P:L-arginine biosynthetic process"/>
    <property type="evidence" value="ECO:0007669"/>
    <property type="project" value="UniProtKB-UniPathway"/>
</dbReference>
<dbReference type="RefSeq" id="WP_003069883.1">
    <property type="nucleotide sequence ID" value="NZ_CP029207.1"/>
</dbReference>
<gene>
    <name evidence="7" type="primary">argR</name>
    <name evidence="10" type="ORF">RN79_01655</name>
</gene>
<dbReference type="eggNOG" id="COG1438">
    <property type="taxonomic scope" value="Bacteria"/>
</dbReference>
<protein>
    <recommendedName>
        <fullName evidence="7">Arginine repressor</fullName>
    </recommendedName>
</protein>
<dbReference type="InterPro" id="IPR001669">
    <property type="entry name" value="Arg_repress"/>
</dbReference>
<evidence type="ECO:0000256" key="6">
    <source>
        <dbReference type="ARBA" id="ARBA00023163"/>
    </source>
</evidence>
<comment type="similarity">
    <text evidence="2 7">Belongs to the ArgR family.</text>
</comment>
<dbReference type="InterPro" id="IPR036390">
    <property type="entry name" value="WH_DNA-bd_sf"/>
</dbReference>
<comment type="caution">
    <text evidence="10">The sequence shown here is derived from an EMBL/GenBank/DDBJ whole genome shotgun (WGS) entry which is preliminary data.</text>
</comment>
<sequence length="157" mass="17917">MNKIESRHRLIRSLVLEKKIHTQQELQDLLSANGVTVTQSTLSRDIKALNLVKVHEADVSYYIINSMAPSRWEKRLRLYMEDALIMLRPVQNQVVMKTLPGLAQSFGSILDALEFSEIVATVCGDDVCLIICEDNQKAQDCFNKLKQFAPPFFFSKD</sequence>
<dbReference type="GO" id="GO:0051259">
    <property type="term" value="P:protein complex oligomerization"/>
    <property type="evidence" value="ECO:0007669"/>
    <property type="project" value="InterPro"/>
</dbReference>
<dbReference type="Pfam" id="PF02863">
    <property type="entry name" value="Arg_repressor_C"/>
    <property type="match status" value="1"/>
</dbReference>
<dbReference type="GO" id="GO:0034618">
    <property type="term" value="F:arginine binding"/>
    <property type="evidence" value="ECO:0007669"/>
    <property type="project" value="InterPro"/>
</dbReference>
<dbReference type="GO" id="GO:0005737">
    <property type="term" value="C:cytoplasm"/>
    <property type="evidence" value="ECO:0007669"/>
    <property type="project" value="UniProtKB-SubCell"/>
</dbReference>
<dbReference type="GO" id="GO:0003700">
    <property type="term" value="F:DNA-binding transcription factor activity"/>
    <property type="evidence" value="ECO:0007669"/>
    <property type="project" value="UniProtKB-UniRule"/>
</dbReference>
<dbReference type="InterPro" id="IPR020899">
    <property type="entry name" value="Arg_repress_C"/>
</dbReference>
<evidence type="ECO:0000256" key="7">
    <source>
        <dbReference type="HAMAP-Rule" id="MF_00173"/>
    </source>
</evidence>
<evidence type="ECO:0000313" key="10">
    <source>
        <dbReference type="EMBL" id="KIC78304.1"/>
    </source>
</evidence>
<dbReference type="PANTHER" id="PTHR34471:SF1">
    <property type="entry name" value="ARGININE REPRESSOR"/>
    <property type="match status" value="1"/>
</dbReference>
<comment type="pathway">
    <text evidence="7">Amino-acid biosynthesis; L-arginine biosynthesis [regulation].</text>
</comment>
<dbReference type="InterPro" id="IPR036388">
    <property type="entry name" value="WH-like_DNA-bd_sf"/>
</dbReference>
<dbReference type="GO" id="GO:0003677">
    <property type="term" value="F:DNA binding"/>
    <property type="evidence" value="ECO:0007669"/>
    <property type="project" value="UniProtKB-KW"/>
</dbReference>
<keyword evidence="4 7" id="KW-0805">Transcription regulation</keyword>
<evidence type="ECO:0000256" key="1">
    <source>
        <dbReference type="ARBA" id="ARBA00004496"/>
    </source>
</evidence>
<reference evidence="10 11" key="1">
    <citation type="submission" date="2014-12" db="EMBL/GenBank/DDBJ databases">
        <title>Partial genome sequence of Streptococcus constellatus KCOM 1650 (= ChDC B144).</title>
        <authorList>
            <person name="Kook J.-K."/>
            <person name="Park S.-N."/>
            <person name="Lim Y.K."/>
            <person name="Jo E."/>
        </authorList>
    </citation>
    <scope>NUCLEOTIDE SEQUENCE [LARGE SCALE GENOMIC DNA]</scope>
    <source>
        <strain evidence="10 11">KCOM 1650</strain>
    </source>
</reference>
<keyword evidence="5 7" id="KW-0238">DNA-binding</keyword>
<organism evidence="10 11">
    <name type="scientific">Streptococcus constellatus</name>
    <dbReference type="NCBI Taxonomy" id="76860"/>
    <lineage>
        <taxon>Bacteria</taxon>
        <taxon>Bacillati</taxon>
        <taxon>Bacillota</taxon>
        <taxon>Bacilli</taxon>
        <taxon>Lactobacillales</taxon>
        <taxon>Streptococcaceae</taxon>
        <taxon>Streptococcus</taxon>
        <taxon>Streptococcus anginosus group</taxon>
    </lineage>
</organism>
<keyword evidence="3 7" id="KW-0963">Cytoplasm</keyword>
<dbReference type="Gene3D" id="3.30.1360.40">
    <property type="match status" value="1"/>
</dbReference>
<comment type="function">
    <text evidence="7">Regulates arginine biosynthesis genes.</text>
</comment>
<name>A0A0C1HLX5_STRCV</name>
<dbReference type="InterPro" id="IPR036251">
    <property type="entry name" value="Arg_repress_C_sf"/>
</dbReference>
<dbReference type="SUPFAM" id="SSF46785">
    <property type="entry name" value="Winged helix' DNA-binding domain"/>
    <property type="match status" value="1"/>
</dbReference>
<dbReference type="GO" id="GO:1900079">
    <property type="term" value="P:regulation of arginine biosynthetic process"/>
    <property type="evidence" value="ECO:0007669"/>
    <property type="project" value="UniProtKB-UniRule"/>
</dbReference>
<dbReference type="AlphaFoldDB" id="A0A0C1HLX5"/>
<dbReference type="Gene3D" id="1.10.10.10">
    <property type="entry name" value="Winged helix-like DNA-binding domain superfamily/Winged helix DNA-binding domain"/>
    <property type="match status" value="1"/>
</dbReference>
<feature type="domain" description="Arginine repressor DNA-binding" evidence="8">
    <location>
        <begin position="5"/>
        <end position="64"/>
    </location>
</feature>
<keyword evidence="7" id="KW-0028">Amino-acid biosynthesis</keyword>
<dbReference type="HAMAP" id="MF_00173">
    <property type="entry name" value="Arg_repressor"/>
    <property type="match status" value="1"/>
</dbReference>
<evidence type="ECO:0000256" key="5">
    <source>
        <dbReference type="ARBA" id="ARBA00023125"/>
    </source>
</evidence>
<evidence type="ECO:0000256" key="3">
    <source>
        <dbReference type="ARBA" id="ARBA00022490"/>
    </source>
</evidence>
<dbReference type="EMBL" id="JWIY01000001">
    <property type="protein sequence ID" value="KIC78304.1"/>
    <property type="molecule type" value="Genomic_DNA"/>
</dbReference>